<organism evidence="2 3">
    <name type="scientific">Yarrowia lipolytica</name>
    <name type="common">Candida lipolytica</name>
    <dbReference type="NCBI Taxonomy" id="4952"/>
    <lineage>
        <taxon>Eukaryota</taxon>
        <taxon>Fungi</taxon>
        <taxon>Dikarya</taxon>
        <taxon>Ascomycota</taxon>
        <taxon>Saccharomycotina</taxon>
        <taxon>Dipodascomycetes</taxon>
        <taxon>Dipodascales</taxon>
        <taxon>Dipodascales incertae sedis</taxon>
        <taxon>Yarrowia</taxon>
    </lineage>
</organism>
<gene>
    <name evidence="2" type="ORF">B0I71DRAFT_140333</name>
</gene>
<reference evidence="2 3" key="1">
    <citation type="submission" date="2018-07" db="EMBL/GenBank/DDBJ databases">
        <title>Draft Genome Assemblies for Five Robust Yarrowia lipolytica Strains Exhibiting High Lipid Production and Pentose Sugar Utilization and Sugar Alcohol Secretion from Undetoxified Lignocellulosic Biomass Hydrolysates.</title>
        <authorList>
            <consortium name="DOE Joint Genome Institute"/>
            <person name="Walker C."/>
            <person name="Ryu S."/>
            <person name="Na H."/>
            <person name="Zane M."/>
            <person name="LaButti K."/>
            <person name="Lipzen A."/>
            <person name="Haridas S."/>
            <person name="Barry K."/>
            <person name="Grigoriev I.V."/>
            <person name="Quarterman J."/>
            <person name="Slininger P."/>
            <person name="Dien B."/>
            <person name="Trinh C.T."/>
        </authorList>
    </citation>
    <scope>NUCLEOTIDE SEQUENCE [LARGE SCALE GENOMIC DNA]</scope>
    <source>
        <strain evidence="2 3">YB392</strain>
    </source>
</reference>
<dbReference type="EMBL" id="KZ858984">
    <property type="protein sequence ID" value="RDW26201.1"/>
    <property type="molecule type" value="Genomic_DNA"/>
</dbReference>
<evidence type="ECO:0000256" key="1">
    <source>
        <dbReference type="SAM" id="SignalP"/>
    </source>
</evidence>
<protein>
    <submittedName>
        <fullName evidence="2">Uncharacterized protein</fullName>
    </submittedName>
</protein>
<proteinExistence type="predicted"/>
<evidence type="ECO:0000313" key="2">
    <source>
        <dbReference type="EMBL" id="RDW26201.1"/>
    </source>
</evidence>
<dbReference type="AlphaFoldDB" id="A0A371C7A7"/>
<name>A0A371C7A7_YARLL</name>
<feature type="chain" id="PRO_5016827684" evidence="1">
    <location>
        <begin position="19"/>
        <end position="178"/>
    </location>
</feature>
<accession>A0A371C7A7</accession>
<dbReference type="Proteomes" id="UP000256601">
    <property type="component" value="Unassembled WGS sequence"/>
</dbReference>
<evidence type="ECO:0000313" key="3">
    <source>
        <dbReference type="Proteomes" id="UP000256601"/>
    </source>
</evidence>
<keyword evidence="1" id="KW-0732">Signal</keyword>
<feature type="signal peptide" evidence="1">
    <location>
        <begin position="1"/>
        <end position="18"/>
    </location>
</feature>
<sequence>MAKTFAVLSGLWVSSSPAFFMSPKVNPRWSVYEVEGESSLVESLQGLATCLREFLSRTGECQVAGSNNDFCKYRRYTEPIVYIVIGTLVMSPSIRTSNGNKDIWTAVTPQDGLRQLILLLSVRSVFGVRRFIWRLFRACYGNRLAGHLPETSSTANECKNIDGISLTMFNDALVVQQA</sequence>